<dbReference type="GO" id="GO:0016787">
    <property type="term" value="F:hydrolase activity"/>
    <property type="evidence" value="ECO:0007669"/>
    <property type="project" value="InterPro"/>
</dbReference>
<evidence type="ECO:0000313" key="3">
    <source>
        <dbReference type="Proteomes" id="UP001457282"/>
    </source>
</evidence>
<reference evidence="2 3" key="1">
    <citation type="journal article" date="2023" name="G3 (Bethesda)">
        <title>A chromosome-length genome assembly and annotation of blackberry (Rubus argutus, cv. 'Hillquist').</title>
        <authorList>
            <person name="Bruna T."/>
            <person name="Aryal R."/>
            <person name="Dudchenko O."/>
            <person name="Sargent D.J."/>
            <person name="Mead D."/>
            <person name="Buti M."/>
            <person name="Cavallini A."/>
            <person name="Hytonen T."/>
            <person name="Andres J."/>
            <person name="Pham M."/>
            <person name="Weisz D."/>
            <person name="Mascagni F."/>
            <person name="Usai G."/>
            <person name="Natali L."/>
            <person name="Bassil N."/>
            <person name="Fernandez G.E."/>
            <person name="Lomsadze A."/>
            <person name="Armour M."/>
            <person name="Olukolu B."/>
            <person name="Poorten T."/>
            <person name="Britton C."/>
            <person name="Davik J."/>
            <person name="Ashrafi H."/>
            <person name="Aiden E.L."/>
            <person name="Borodovsky M."/>
            <person name="Worthington M."/>
        </authorList>
    </citation>
    <scope>NUCLEOTIDE SEQUENCE [LARGE SCALE GENOMIC DNA]</scope>
    <source>
        <strain evidence="2">PI 553951</strain>
    </source>
</reference>
<dbReference type="PANTHER" id="PTHR17630">
    <property type="entry name" value="DIENELACTONE HYDROLASE"/>
    <property type="match status" value="1"/>
</dbReference>
<protein>
    <recommendedName>
        <fullName evidence="1">Dienelactone hydrolase domain-containing protein</fullName>
    </recommendedName>
</protein>
<keyword evidence="3" id="KW-1185">Reference proteome</keyword>
<dbReference type="InterPro" id="IPR002925">
    <property type="entry name" value="Dienelactn_hydro"/>
</dbReference>
<dbReference type="AlphaFoldDB" id="A0AAW1XAQ3"/>
<evidence type="ECO:0000313" key="2">
    <source>
        <dbReference type="EMBL" id="KAK9933505.1"/>
    </source>
</evidence>
<evidence type="ECO:0000259" key="1">
    <source>
        <dbReference type="Pfam" id="PF01738"/>
    </source>
</evidence>
<comment type="caution">
    <text evidence="2">The sequence shown here is derived from an EMBL/GenBank/DDBJ whole genome shotgun (WGS) entry which is preliminary data.</text>
</comment>
<name>A0AAW1XAQ3_RUBAR</name>
<dbReference type="PANTHER" id="PTHR17630:SF97">
    <property type="entry name" value="ENDO-1,31,4-BETA-D-GLUCANASE-LIKE"/>
    <property type="match status" value="1"/>
</dbReference>
<sequence>MSGPQCCSNPPTLNPSSGSGHVEKLAGLDSYLTGSPDSKLAILLIADIFGYEAPLLRKLADKVAAAGFFVVVPDFFYGDAFPGDGPVGNSSALPIWLKEHIPVCFCWGAKAVVELAKHDDFLHAAVLCHPSFVTVDDCKAVKVPISILGAEIDPISPPEVVKQFEEVLTARPEIKSHVKIFPKVQHGWTVRYNAEDEAAVKCAEEAHQDLLEWFVSHVK</sequence>
<dbReference type="InterPro" id="IPR029058">
    <property type="entry name" value="AB_hydrolase_fold"/>
</dbReference>
<feature type="domain" description="Dienelactone hydrolase" evidence="1">
    <location>
        <begin position="103"/>
        <end position="216"/>
    </location>
</feature>
<dbReference type="EMBL" id="JBEDUW010000004">
    <property type="protein sequence ID" value="KAK9933505.1"/>
    <property type="molecule type" value="Genomic_DNA"/>
</dbReference>
<dbReference type="SUPFAM" id="SSF53474">
    <property type="entry name" value="alpha/beta-Hydrolases"/>
    <property type="match status" value="1"/>
</dbReference>
<gene>
    <name evidence="2" type="ORF">M0R45_020702</name>
</gene>
<proteinExistence type="predicted"/>
<feature type="domain" description="Dienelactone hydrolase" evidence="1">
    <location>
        <begin position="29"/>
        <end position="85"/>
    </location>
</feature>
<dbReference type="Pfam" id="PF01738">
    <property type="entry name" value="DLH"/>
    <property type="match status" value="2"/>
</dbReference>
<dbReference type="Gene3D" id="3.40.50.1820">
    <property type="entry name" value="alpha/beta hydrolase"/>
    <property type="match status" value="1"/>
</dbReference>
<dbReference type="Proteomes" id="UP001457282">
    <property type="component" value="Unassembled WGS sequence"/>
</dbReference>
<organism evidence="2 3">
    <name type="scientific">Rubus argutus</name>
    <name type="common">Southern blackberry</name>
    <dbReference type="NCBI Taxonomy" id="59490"/>
    <lineage>
        <taxon>Eukaryota</taxon>
        <taxon>Viridiplantae</taxon>
        <taxon>Streptophyta</taxon>
        <taxon>Embryophyta</taxon>
        <taxon>Tracheophyta</taxon>
        <taxon>Spermatophyta</taxon>
        <taxon>Magnoliopsida</taxon>
        <taxon>eudicotyledons</taxon>
        <taxon>Gunneridae</taxon>
        <taxon>Pentapetalae</taxon>
        <taxon>rosids</taxon>
        <taxon>fabids</taxon>
        <taxon>Rosales</taxon>
        <taxon>Rosaceae</taxon>
        <taxon>Rosoideae</taxon>
        <taxon>Rosoideae incertae sedis</taxon>
        <taxon>Rubus</taxon>
    </lineage>
</organism>
<accession>A0AAW1XAQ3</accession>